<keyword evidence="3" id="KW-1015">Disulfide bond</keyword>
<dbReference type="InterPro" id="IPR001314">
    <property type="entry name" value="Peptidase_S1A"/>
</dbReference>
<dbReference type="GO" id="GO:0006508">
    <property type="term" value="P:proteolysis"/>
    <property type="evidence" value="ECO:0007669"/>
    <property type="project" value="UniProtKB-KW"/>
</dbReference>
<dbReference type="Gene3D" id="2.40.10.10">
    <property type="entry name" value="Trypsin-like serine proteases"/>
    <property type="match status" value="1"/>
</dbReference>
<feature type="transmembrane region" description="Helical" evidence="6">
    <location>
        <begin position="519"/>
        <end position="537"/>
    </location>
</feature>
<dbReference type="AlphaFoldDB" id="A0A7S3L5E3"/>
<evidence type="ECO:0000256" key="7">
    <source>
        <dbReference type="SAM" id="SignalP"/>
    </source>
</evidence>
<proteinExistence type="inferred from homology"/>
<feature type="compositionally biased region" description="Low complexity" evidence="5">
    <location>
        <begin position="437"/>
        <end position="470"/>
    </location>
</feature>
<comment type="similarity">
    <text evidence="1">Belongs to the peptidase S1 family.</text>
</comment>
<feature type="compositionally biased region" description="Low complexity" evidence="5">
    <location>
        <begin position="482"/>
        <end position="491"/>
    </location>
</feature>
<dbReference type="PANTHER" id="PTHR24276:SF91">
    <property type="entry name" value="AT26814P-RELATED"/>
    <property type="match status" value="1"/>
</dbReference>
<reference evidence="9" key="1">
    <citation type="submission" date="2021-01" db="EMBL/GenBank/DDBJ databases">
        <authorList>
            <person name="Corre E."/>
            <person name="Pelletier E."/>
            <person name="Niang G."/>
            <person name="Scheremetjew M."/>
            <person name="Finn R."/>
            <person name="Kale V."/>
            <person name="Holt S."/>
            <person name="Cochrane G."/>
            <person name="Meng A."/>
            <person name="Brown T."/>
            <person name="Cohen L."/>
        </authorList>
    </citation>
    <scope>NUCLEOTIDE SEQUENCE</scope>
    <source>
        <strain evidence="9">CCMP127</strain>
    </source>
</reference>
<name>A0A7S3L5E3_9STRA</name>
<dbReference type="EMBL" id="HBIM01010213">
    <property type="protein sequence ID" value="CAE0411177.1"/>
    <property type="molecule type" value="Transcribed_RNA"/>
</dbReference>
<dbReference type="PANTHER" id="PTHR24276">
    <property type="entry name" value="POLYSERASE-RELATED"/>
    <property type="match status" value="1"/>
</dbReference>
<keyword evidence="4" id="KW-0378">Hydrolase</keyword>
<keyword evidence="6" id="KW-0472">Membrane</keyword>
<dbReference type="InterPro" id="IPR050430">
    <property type="entry name" value="Peptidase_S1"/>
</dbReference>
<dbReference type="PROSITE" id="PS00135">
    <property type="entry name" value="TRYPSIN_SER"/>
    <property type="match status" value="1"/>
</dbReference>
<dbReference type="GO" id="GO:0004252">
    <property type="term" value="F:serine-type endopeptidase activity"/>
    <property type="evidence" value="ECO:0007669"/>
    <property type="project" value="InterPro"/>
</dbReference>
<dbReference type="CDD" id="cd00190">
    <property type="entry name" value="Tryp_SPc"/>
    <property type="match status" value="1"/>
</dbReference>
<gene>
    <name evidence="9" type="ORF">ACOF00016_LOCUS8562</name>
</gene>
<dbReference type="Pfam" id="PF00089">
    <property type="entry name" value="Trypsin"/>
    <property type="match status" value="1"/>
</dbReference>
<accession>A0A7S3L5E3</accession>
<organism evidence="9">
    <name type="scientific">Amphora coffeiformis</name>
    <dbReference type="NCBI Taxonomy" id="265554"/>
    <lineage>
        <taxon>Eukaryota</taxon>
        <taxon>Sar</taxon>
        <taxon>Stramenopiles</taxon>
        <taxon>Ochrophyta</taxon>
        <taxon>Bacillariophyta</taxon>
        <taxon>Bacillariophyceae</taxon>
        <taxon>Bacillariophycidae</taxon>
        <taxon>Thalassiophysales</taxon>
        <taxon>Catenulaceae</taxon>
        <taxon>Amphora</taxon>
    </lineage>
</organism>
<dbReference type="PROSITE" id="PS50240">
    <property type="entry name" value="TRYPSIN_DOM"/>
    <property type="match status" value="1"/>
</dbReference>
<keyword evidence="6" id="KW-1133">Transmembrane helix</keyword>
<protein>
    <recommendedName>
        <fullName evidence="8">Peptidase S1 domain-containing protein</fullName>
    </recommendedName>
</protein>
<dbReference type="SUPFAM" id="SSF50494">
    <property type="entry name" value="Trypsin-like serine proteases"/>
    <property type="match status" value="1"/>
</dbReference>
<dbReference type="PRINTS" id="PR00722">
    <property type="entry name" value="CHYMOTRYPSIN"/>
</dbReference>
<keyword evidence="6" id="KW-0812">Transmembrane</keyword>
<keyword evidence="2" id="KW-0843">Virulence</keyword>
<evidence type="ECO:0000259" key="8">
    <source>
        <dbReference type="PROSITE" id="PS50240"/>
    </source>
</evidence>
<dbReference type="SMART" id="SM00020">
    <property type="entry name" value="Tryp_SPc"/>
    <property type="match status" value="1"/>
</dbReference>
<dbReference type="PROSITE" id="PS00134">
    <property type="entry name" value="TRYPSIN_HIS"/>
    <property type="match status" value="1"/>
</dbReference>
<sequence length="562" mass="59896">MMKLYVLLLLLLFLTTLTSSQQQSIQPKIAGGTVAQAGVAPWYISPTGETFCGASLIYQDIGLTAAHCDGAFTAGAGVHVGALVRGTTVAGAQPRRVRRALPHPLWRDPNNNQQPTSNPMYDIMLFQLDTPITDITPVVYNTDPNLPVDNEELLVMGFGNTGPDESPTSILRQANLFAIPDDTCEAIYRNLFTDGLSLCAGDPDSGASACPGDSGSPLVSQTTTINNEGDTATAETASVIQYGVVSYGLAGTEQDPINACGNPDIPTVYTRTSAVADWIAAGICALSVNPPDNCADLPTLELPSWAPTPETAVPTPAPLTEDLTFVVQFDGQPEETDFYIVNDKGQVLATRPEGQVINKYARPRYNLQNLPHGSYVFIVTDAGSNGWTAGLVPGFVDIYQLNSDGRLILIAFGQEDFESLLEIPFNVTGNPVQVFKPTETPTAAPTAAPTMTLEPTRFSSVPLSPTGNNNPSPPSPTIGVMPSNSSPSTPSQQDNGDTRDDDTPEEDLLGLGLNEVTNYAIVLAAALFALLVFVLVVRCMCCRGAKEQHSTQGRRNNEFLPY</sequence>
<dbReference type="InterPro" id="IPR018114">
    <property type="entry name" value="TRYPSIN_HIS"/>
</dbReference>
<evidence type="ECO:0000256" key="5">
    <source>
        <dbReference type="SAM" id="MobiDB-lite"/>
    </source>
</evidence>
<evidence type="ECO:0000256" key="6">
    <source>
        <dbReference type="SAM" id="Phobius"/>
    </source>
</evidence>
<dbReference type="InterPro" id="IPR043504">
    <property type="entry name" value="Peptidase_S1_PA_chymotrypsin"/>
</dbReference>
<evidence type="ECO:0000256" key="3">
    <source>
        <dbReference type="ARBA" id="ARBA00023157"/>
    </source>
</evidence>
<feature type="domain" description="Peptidase S1" evidence="8">
    <location>
        <begin position="29"/>
        <end position="284"/>
    </location>
</feature>
<keyword evidence="4" id="KW-0720">Serine protease</keyword>
<dbReference type="InterPro" id="IPR033116">
    <property type="entry name" value="TRYPSIN_SER"/>
</dbReference>
<evidence type="ECO:0000256" key="4">
    <source>
        <dbReference type="RuleBase" id="RU363034"/>
    </source>
</evidence>
<feature type="chain" id="PRO_5031058438" description="Peptidase S1 domain-containing protein" evidence="7">
    <location>
        <begin position="21"/>
        <end position="562"/>
    </location>
</feature>
<evidence type="ECO:0000256" key="1">
    <source>
        <dbReference type="ARBA" id="ARBA00007664"/>
    </source>
</evidence>
<dbReference type="InterPro" id="IPR009003">
    <property type="entry name" value="Peptidase_S1_PA"/>
</dbReference>
<evidence type="ECO:0000313" key="9">
    <source>
        <dbReference type="EMBL" id="CAE0411177.1"/>
    </source>
</evidence>
<keyword evidence="7" id="KW-0732">Signal</keyword>
<keyword evidence="4" id="KW-0645">Protease</keyword>
<dbReference type="InterPro" id="IPR001254">
    <property type="entry name" value="Trypsin_dom"/>
</dbReference>
<evidence type="ECO:0000256" key="2">
    <source>
        <dbReference type="ARBA" id="ARBA00023026"/>
    </source>
</evidence>
<feature type="signal peptide" evidence="7">
    <location>
        <begin position="1"/>
        <end position="20"/>
    </location>
</feature>
<feature type="region of interest" description="Disordered" evidence="5">
    <location>
        <begin position="436"/>
        <end position="507"/>
    </location>
</feature>